<proteinExistence type="inferred from homology"/>
<comment type="function">
    <text evidence="6">Component of the ESCRT-I complex, a regulator of vesicular trafficking process. Required for the sorting of endocytic ubiquitinated cargos into multivesicular bodies. May be involved in cell growth and differentiation.</text>
</comment>
<comment type="subcellular location">
    <subcellularLocation>
        <location evidence="1">Late endosome membrane</location>
        <topology evidence="1">Peripheral membrane protein</topology>
    </subcellularLocation>
</comment>
<comment type="similarity">
    <text evidence="2">Belongs to the VPS37 family.</text>
</comment>
<dbReference type="GO" id="GO:0006623">
    <property type="term" value="P:protein targeting to vacuole"/>
    <property type="evidence" value="ECO:0007669"/>
    <property type="project" value="TreeGrafter"/>
</dbReference>
<dbReference type="GO" id="GO:0043162">
    <property type="term" value="P:ubiquitin-dependent protein catabolic process via the multivesicular body sorting pathway"/>
    <property type="evidence" value="ECO:0007669"/>
    <property type="project" value="TreeGrafter"/>
</dbReference>
<dbReference type="AlphaFoldDB" id="A0A5B7D3Q3"/>
<keyword evidence="3" id="KW-0813">Transport</keyword>
<name>A0A5B7D3Q3_PORTR</name>
<keyword evidence="9" id="KW-1185">Reference proteome</keyword>
<evidence type="ECO:0000259" key="7">
    <source>
        <dbReference type="Pfam" id="PF07200"/>
    </source>
</evidence>
<evidence type="ECO:0000313" key="9">
    <source>
        <dbReference type="Proteomes" id="UP000324222"/>
    </source>
</evidence>
<keyword evidence="5" id="KW-0653">Protein transport</keyword>
<keyword evidence="4" id="KW-0967">Endosome</keyword>
<feature type="domain" description="VPS37 C-terminal" evidence="7">
    <location>
        <begin position="41"/>
        <end position="100"/>
    </location>
</feature>
<sequence>MWRLKNIKRNAKGMYYVVNESRHCRMMSSEPDYGAALGLINHLPTEQLRDLVNNDDKLTDLVKDLPEMKNLANEQEMLLAANKSLAEFNLSLEPKLSQNKAVWDYDGESPLYPSSDFVETNL</sequence>
<dbReference type="PANTHER" id="PTHR13678:SF27">
    <property type="entry name" value="LD45836P"/>
    <property type="match status" value="1"/>
</dbReference>
<comment type="caution">
    <text evidence="8">The sequence shown here is derived from an EMBL/GenBank/DDBJ whole genome shotgun (WGS) entry which is preliminary data.</text>
</comment>
<evidence type="ECO:0000256" key="5">
    <source>
        <dbReference type="ARBA" id="ARBA00022927"/>
    </source>
</evidence>
<dbReference type="PANTHER" id="PTHR13678">
    <property type="entry name" value="VACUOLAR PROTEIN SORTING-ASSOCIATED PROTEIN 37"/>
    <property type="match status" value="1"/>
</dbReference>
<organism evidence="8 9">
    <name type="scientific">Portunus trituberculatus</name>
    <name type="common">Swimming crab</name>
    <name type="synonym">Neptunus trituberculatus</name>
    <dbReference type="NCBI Taxonomy" id="210409"/>
    <lineage>
        <taxon>Eukaryota</taxon>
        <taxon>Metazoa</taxon>
        <taxon>Ecdysozoa</taxon>
        <taxon>Arthropoda</taxon>
        <taxon>Crustacea</taxon>
        <taxon>Multicrustacea</taxon>
        <taxon>Malacostraca</taxon>
        <taxon>Eumalacostraca</taxon>
        <taxon>Eucarida</taxon>
        <taxon>Decapoda</taxon>
        <taxon>Pleocyemata</taxon>
        <taxon>Brachyura</taxon>
        <taxon>Eubrachyura</taxon>
        <taxon>Portunoidea</taxon>
        <taxon>Portunidae</taxon>
        <taxon>Portuninae</taxon>
        <taxon>Portunus</taxon>
    </lineage>
</organism>
<evidence type="ECO:0000313" key="8">
    <source>
        <dbReference type="EMBL" id="MPC14403.1"/>
    </source>
</evidence>
<dbReference type="GO" id="GO:0031902">
    <property type="term" value="C:late endosome membrane"/>
    <property type="evidence" value="ECO:0007669"/>
    <property type="project" value="UniProtKB-SubCell"/>
</dbReference>
<dbReference type="GO" id="GO:0006612">
    <property type="term" value="P:protein targeting to membrane"/>
    <property type="evidence" value="ECO:0007669"/>
    <property type="project" value="TreeGrafter"/>
</dbReference>
<dbReference type="EMBL" id="VSRR010000349">
    <property type="protein sequence ID" value="MPC14403.1"/>
    <property type="molecule type" value="Genomic_DNA"/>
</dbReference>
<evidence type="ECO:0000256" key="6">
    <source>
        <dbReference type="ARBA" id="ARBA00025010"/>
    </source>
</evidence>
<evidence type="ECO:0000256" key="2">
    <source>
        <dbReference type="ARBA" id="ARBA00007617"/>
    </source>
</evidence>
<evidence type="ECO:0000256" key="3">
    <source>
        <dbReference type="ARBA" id="ARBA00022448"/>
    </source>
</evidence>
<dbReference type="InterPro" id="IPR009851">
    <property type="entry name" value="Mod_r"/>
</dbReference>
<protein>
    <recommendedName>
        <fullName evidence="7">VPS37 C-terminal domain-containing protein</fullName>
    </recommendedName>
</protein>
<accession>A0A5B7D3Q3</accession>
<reference evidence="8 9" key="1">
    <citation type="submission" date="2019-05" db="EMBL/GenBank/DDBJ databases">
        <title>Another draft genome of Portunus trituberculatus and its Hox gene families provides insights of decapod evolution.</title>
        <authorList>
            <person name="Jeong J.-H."/>
            <person name="Song I."/>
            <person name="Kim S."/>
            <person name="Choi T."/>
            <person name="Kim D."/>
            <person name="Ryu S."/>
            <person name="Kim W."/>
        </authorList>
    </citation>
    <scope>NUCLEOTIDE SEQUENCE [LARGE SCALE GENOMIC DNA]</scope>
    <source>
        <tissue evidence="8">Muscle</tissue>
    </source>
</reference>
<evidence type="ECO:0000256" key="4">
    <source>
        <dbReference type="ARBA" id="ARBA00022753"/>
    </source>
</evidence>
<dbReference type="OrthoDB" id="10004364at2759"/>
<evidence type="ECO:0000256" key="1">
    <source>
        <dbReference type="ARBA" id="ARBA00004633"/>
    </source>
</evidence>
<dbReference type="Pfam" id="PF07200">
    <property type="entry name" value="Mod_r"/>
    <property type="match status" value="1"/>
</dbReference>
<gene>
    <name evidence="8" type="ORF">E2C01_007167</name>
</gene>
<dbReference type="Proteomes" id="UP000324222">
    <property type="component" value="Unassembled WGS sequence"/>
</dbReference>
<dbReference type="GO" id="GO:0000813">
    <property type="term" value="C:ESCRT I complex"/>
    <property type="evidence" value="ECO:0007669"/>
    <property type="project" value="TreeGrafter"/>
</dbReference>